<keyword evidence="3" id="KW-1185">Reference proteome</keyword>
<organism evidence="2 3">
    <name type="scientific">Methylobacterium cerastii</name>
    <dbReference type="NCBI Taxonomy" id="932741"/>
    <lineage>
        <taxon>Bacteria</taxon>
        <taxon>Pseudomonadati</taxon>
        <taxon>Pseudomonadota</taxon>
        <taxon>Alphaproteobacteria</taxon>
        <taxon>Hyphomicrobiales</taxon>
        <taxon>Methylobacteriaceae</taxon>
        <taxon>Methylobacterium</taxon>
    </lineage>
</organism>
<dbReference type="InterPro" id="IPR054189">
    <property type="entry name" value="DUF6894"/>
</dbReference>
<dbReference type="EMBL" id="BPQG01000113">
    <property type="protein sequence ID" value="GJD47086.1"/>
    <property type="molecule type" value="Genomic_DNA"/>
</dbReference>
<sequence length="85" mass="9249">MPRYFFNTRIGDDWVTDPDGAELPDADAAWETARDTVLAALGVGRDQARLMTADLVVTDAEGEIVLEFPFAEAVEIDPDQGATVH</sequence>
<name>A0ABQ4QP68_9HYPH</name>
<protein>
    <recommendedName>
        <fullName evidence="1">DUF6894 domain-containing protein</fullName>
    </recommendedName>
</protein>
<feature type="domain" description="DUF6894" evidence="1">
    <location>
        <begin position="3"/>
        <end position="71"/>
    </location>
</feature>
<dbReference type="Pfam" id="PF21834">
    <property type="entry name" value="DUF6894"/>
    <property type="match status" value="1"/>
</dbReference>
<dbReference type="Proteomes" id="UP001055117">
    <property type="component" value="Unassembled WGS sequence"/>
</dbReference>
<reference evidence="2 3" key="1">
    <citation type="journal article" date="2021" name="Front. Microbiol.">
        <title>Comprehensive Comparative Genomics and Phenotyping of Methylobacterium Species.</title>
        <authorList>
            <person name="Alessa O."/>
            <person name="Ogura Y."/>
            <person name="Fujitani Y."/>
            <person name="Takami H."/>
            <person name="Hayashi T."/>
            <person name="Sahin N."/>
            <person name="Tani A."/>
        </authorList>
    </citation>
    <scope>NUCLEOTIDE SEQUENCE [LARGE SCALE GENOMIC DNA]</scope>
    <source>
        <strain evidence="2 3">DSM 23679</strain>
    </source>
</reference>
<proteinExistence type="predicted"/>
<dbReference type="RefSeq" id="WP_147753497.1">
    <property type="nucleotide sequence ID" value="NZ_BPQG01000113.1"/>
</dbReference>
<evidence type="ECO:0000259" key="1">
    <source>
        <dbReference type="Pfam" id="PF21834"/>
    </source>
</evidence>
<accession>A0ABQ4QP68</accession>
<gene>
    <name evidence="2" type="ORF">AFCDBAGC_4971</name>
</gene>
<evidence type="ECO:0000313" key="3">
    <source>
        <dbReference type="Proteomes" id="UP001055117"/>
    </source>
</evidence>
<evidence type="ECO:0000313" key="2">
    <source>
        <dbReference type="EMBL" id="GJD47086.1"/>
    </source>
</evidence>
<comment type="caution">
    <text evidence="2">The sequence shown here is derived from an EMBL/GenBank/DDBJ whole genome shotgun (WGS) entry which is preliminary data.</text>
</comment>